<evidence type="ECO:0000313" key="3">
    <source>
        <dbReference type="Proteomes" id="UP000182347"/>
    </source>
</evidence>
<accession>A0A1G9NY25</accession>
<name>A0A1G9NY25_9BACI</name>
<sequence>MVKQQILGYIGTYTNGDSLGIYSFSLDQSNGEVSVIADAAHLEKPTYLTISKDNRYLYSVMQEQDGGGAAAYSINENGTLSLVNKQVLEGAAPCHISIDELNKQLVTANYHKGTVDTYPVDADTGAIEPASSMVEHAGSGPHERQEKPHVHFSGYTPDEKYVVVVDLGSDTIKTYEINNRNLEEVSSFSTKPGSGPRHIVFHPNGKFAYVMTELSNEVLVLAYDQTNGSFSQIQAISTIPESFTENSQGSAIHISSDGRFVYAGNRGHDSIAMFAVEEDGEKLTFVEHYSTEGDWPRDFSLDPSERFLLASNQNSSNLTLFTRDPETGKLELKQKGVTVPNPVCVKFIHQ</sequence>
<dbReference type="InterPro" id="IPR015943">
    <property type="entry name" value="WD40/YVTN_repeat-like_dom_sf"/>
</dbReference>
<dbReference type="GO" id="GO:0017057">
    <property type="term" value="F:6-phosphogluconolactonase activity"/>
    <property type="evidence" value="ECO:0007669"/>
    <property type="project" value="TreeGrafter"/>
</dbReference>
<keyword evidence="3" id="KW-1185">Reference proteome</keyword>
<dbReference type="InterPro" id="IPR011048">
    <property type="entry name" value="Haem_d1_sf"/>
</dbReference>
<dbReference type="GO" id="GO:0005829">
    <property type="term" value="C:cytosol"/>
    <property type="evidence" value="ECO:0007669"/>
    <property type="project" value="TreeGrafter"/>
</dbReference>
<dbReference type="Proteomes" id="UP000182347">
    <property type="component" value="Unassembled WGS sequence"/>
</dbReference>
<evidence type="ECO:0000256" key="1">
    <source>
        <dbReference type="ARBA" id="ARBA00005564"/>
    </source>
</evidence>
<dbReference type="RefSeq" id="WP_074597896.1">
    <property type="nucleotide sequence ID" value="NZ_FNHF01000001.1"/>
</dbReference>
<dbReference type="OrthoDB" id="9790815at2"/>
<proteinExistence type="inferred from homology"/>
<evidence type="ECO:0000313" key="2">
    <source>
        <dbReference type="EMBL" id="SDL91254.1"/>
    </source>
</evidence>
<dbReference type="EMBL" id="FNHF01000001">
    <property type="protein sequence ID" value="SDL91254.1"/>
    <property type="molecule type" value="Genomic_DNA"/>
</dbReference>
<dbReference type="SUPFAM" id="SSF51004">
    <property type="entry name" value="C-terminal (heme d1) domain of cytochrome cd1-nitrite reductase"/>
    <property type="match status" value="1"/>
</dbReference>
<dbReference type="Pfam" id="PF10282">
    <property type="entry name" value="Lactonase"/>
    <property type="match status" value="1"/>
</dbReference>
<dbReference type="AlphaFoldDB" id="A0A1G9NY25"/>
<gene>
    <name evidence="2" type="ORF">SAMN05216244_1197</name>
</gene>
<organism evidence="2 3">
    <name type="scientific">Sediminibacillus halophilus</name>
    <dbReference type="NCBI Taxonomy" id="482461"/>
    <lineage>
        <taxon>Bacteria</taxon>
        <taxon>Bacillati</taxon>
        <taxon>Bacillota</taxon>
        <taxon>Bacilli</taxon>
        <taxon>Bacillales</taxon>
        <taxon>Bacillaceae</taxon>
        <taxon>Sediminibacillus</taxon>
    </lineage>
</organism>
<dbReference type="InterPro" id="IPR019405">
    <property type="entry name" value="Lactonase_7-beta_prop"/>
</dbReference>
<dbReference type="PANTHER" id="PTHR30344:SF1">
    <property type="entry name" value="6-PHOSPHOGLUCONOLACTONASE"/>
    <property type="match status" value="1"/>
</dbReference>
<comment type="similarity">
    <text evidence="1">Belongs to the cycloisomerase 2 family.</text>
</comment>
<dbReference type="InterPro" id="IPR050282">
    <property type="entry name" value="Cycloisomerase_2"/>
</dbReference>
<dbReference type="PANTHER" id="PTHR30344">
    <property type="entry name" value="6-PHOSPHOGLUCONOLACTONASE-RELATED"/>
    <property type="match status" value="1"/>
</dbReference>
<dbReference type="Gene3D" id="2.130.10.10">
    <property type="entry name" value="YVTN repeat-like/Quinoprotein amine dehydrogenase"/>
    <property type="match status" value="1"/>
</dbReference>
<protein>
    <submittedName>
        <fullName evidence="2">6-phosphogluconolactonase</fullName>
    </submittedName>
</protein>
<reference evidence="3" key="1">
    <citation type="submission" date="2016-10" db="EMBL/GenBank/DDBJ databases">
        <authorList>
            <person name="Varghese N."/>
            <person name="Submissions S."/>
        </authorList>
    </citation>
    <scope>NUCLEOTIDE SEQUENCE [LARGE SCALE GENOMIC DNA]</scope>
    <source>
        <strain evidence="3">CGMCC 1.6199</strain>
    </source>
</reference>
<dbReference type="STRING" id="482461.SAMN05216244_1197"/>
<dbReference type="FunFam" id="2.130.10.10:FF:000306">
    <property type="entry name" value="3-carboxymuconate cyclase"/>
    <property type="match status" value="1"/>
</dbReference>